<sequence>MSRAPLLVLASVVSVQVGQAFGKQAFGVLEPAGVVTLRLGLAALVLLVVLRPRPPADARTVALVVAFGTAIAGMNLVYPAMQLLPLGIAMSLLLLGPLTLALAGSRHPVDAGWALLAAAGVFLIGRGAGPLPLVGVLLALCAGASMAAYLLLSRRAGTAQPGTLALAVTWAAAVSLPFGISSSGTELVQPRALAIGLLVAVLSAVLPYSLDLAALRRLPPRTVGVLQSLEPVVGALAGLVLLGELLDARQWAAVGCITAASAGAVFTPRRAAGRPCPDPAGTPASAPGARARPSPSPRSRRPRRTPGAGPAPRSAPQPPRRAGC</sequence>
<evidence type="ECO:0000256" key="2">
    <source>
        <dbReference type="SAM" id="MobiDB-lite"/>
    </source>
</evidence>
<dbReference type="InterPro" id="IPR000620">
    <property type="entry name" value="EamA_dom"/>
</dbReference>
<feature type="transmembrane region" description="Helical" evidence="3">
    <location>
        <begin position="134"/>
        <end position="152"/>
    </location>
</feature>
<evidence type="ECO:0000256" key="3">
    <source>
        <dbReference type="SAM" id="Phobius"/>
    </source>
</evidence>
<protein>
    <submittedName>
        <fullName evidence="5">Inner membrane transporter RhtA</fullName>
    </submittedName>
</protein>
<feature type="compositionally biased region" description="Pro residues" evidence="2">
    <location>
        <begin position="313"/>
        <end position="324"/>
    </location>
</feature>
<feature type="transmembrane region" description="Helical" evidence="3">
    <location>
        <begin position="192"/>
        <end position="210"/>
    </location>
</feature>
<feature type="transmembrane region" description="Helical" evidence="3">
    <location>
        <begin position="61"/>
        <end position="78"/>
    </location>
</feature>
<feature type="transmembrane region" description="Helical" evidence="3">
    <location>
        <begin position="84"/>
        <end position="104"/>
    </location>
</feature>
<evidence type="ECO:0000256" key="1">
    <source>
        <dbReference type="ARBA" id="ARBA00007362"/>
    </source>
</evidence>
<comment type="caution">
    <text evidence="5">The sequence shown here is derived from an EMBL/GenBank/DDBJ whole genome shotgun (WGS) entry which is preliminary data.</text>
</comment>
<keyword evidence="6" id="KW-1185">Reference proteome</keyword>
<keyword evidence="3" id="KW-0472">Membrane</keyword>
<reference evidence="5 6" key="1">
    <citation type="submission" date="2019-06" db="EMBL/GenBank/DDBJ databases">
        <title>Sequencing the genomes of 1000 actinobacteria strains.</title>
        <authorList>
            <person name="Klenk H.-P."/>
        </authorList>
    </citation>
    <scope>NUCLEOTIDE SEQUENCE [LARGE SCALE GENOMIC DNA]</scope>
    <source>
        <strain evidence="5 6">DSM 45671</strain>
    </source>
</reference>
<keyword evidence="3" id="KW-1133">Transmembrane helix</keyword>
<name>A0A561SZ96_9PSEU</name>
<gene>
    <name evidence="5" type="ORF">FHX44_116121</name>
</gene>
<dbReference type="RefSeq" id="WP_212612717.1">
    <property type="nucleotide sequence ID" value="NZ_VIWU01000001.1"/>
</dbReference>
<organism evidence="5 6">
    <name type="scientific">Pseudonocardia hierapolitana</name>
    <dbReference type="NCBI Taxonomy" id="1128676"/>
    <lineage>
        <taxon>Bacteria</taxon>
        <taxon>Bacillati</taxon>
        <taxon>Actinomycetota</taxon>
        <taxon>Actinomycetes</taxon>
        <taxon>Pseudonocardiales</taxon>
        <taxon>Pseudonocardiaceae</taxon>
        <taxon>Pseudonocardia</taxon>
    </lineage>
</organism>
<dbReference type="Proteomes" id="UP000321261">
    <property type="component" value="Unassembled WGS sequence"/>
</dbReference>
<feature type="transmembrane region" description="Helical" evidence="3">
    <location>
        <begin position="164"/>
        <end position="180"/>
    </location>
</feature>
<evidence type="ECO:0000313" key="5">
    <source>
        <dbReference type="EMBL" id="TWF80183.1"/>
    </source>
</evidence>
<dbReference type="Pfam" id="PF00892">
    <property type="entry name" value="EamA"/>
    <property type="match status" value="1"/>
</dbReference>
<comment type="similarity">
    <text evidence="1">Belongs to the EamA transporter family.</text>
</comment>
<dbReference type="InterPro" id="IPR037185">
    <property type="entry name" value="EmrE-like"/>
</dbReference>
<feature type="domain" description="EamA" evidence="4">
    <location>
        <begin position="134"/>
        <end position="262"/>
    </location>
</feature>
<feature type="region of interest" description="Disordered" evidence="2">
    <location>
        <begin position="269"/>
        <end position="324"/>
    </location>
</feature>
<dbReference type="SUPFAM" id="SSF103481">
    <property type="entry name" value="Multidrug resistance efflux transporter EmrE"/>
    <property type="match status" value="1"/>
</dbReference>
<keyword evidence="3" id="KW-0812">Transmembrane</keyword>
<dbReference type="GO" id="GO:0016020">
    <property type="term" value="C:membrane"/>
    <property type="evidence" value="ECO:0007669"/>
    <property type="project" value="InterPro"/>
</dbReference>
<evidence type="ECO:0000313" key="6">
    <source>
        <dbReference type="Proteomes" id="UP000321261"/>
    </source>
</evidence>
<feature type="transmembrane region" description="Helical" evidence="3">
    <location>
        <begin position="111"/>
        <end position="128"/>
    </location>
</feature>
<feature type="compositionally biased region" description="Low complexity" evidence="2">
    <location>
        <begin position="279"/>
        <end position="293"/>
    </location>
</feature>
<proteinExistence type="inferred from homology"/>
<evidence type="ECO:0000259" key="4">
    <source>
        <dbReference type="Pfam" id="PF00892"/>
    </source>
</evidence>
<dbReference type="AlphaFoldDB" id="A0A561SZ96"/>
<dbReference type="EMBL" id="VIWU01000001">
    <property type="protein sequence ID" value="TWF80183.1"/>
    <property type="molecule type" value="Genomic_DNA"/>
</dbReference>
<feature type="transmembrane region" description="Helical" evidence="3">
    <location>
        <begin position="32"/>
        <end position="49"/>
    </location>
</feature>
<accession>A0A561SZ96</accession>